<dbReference type="EMBL" id="JARJCM010000199">
    <property type="protein sequence ID" value="KAJ7022982.1"/>
    <property type="molecule type" value="Genomic_DNA"/>
</dbReference>
<dbReference type="SUPFAM" id="SSF52058">
    <property type="entry name" value="L domain-like"/>
    <property type="match status" value="1"/>
</dbReference>
<sequence length="484" mass="55341">MVETQNRDLRAPLPGRNLHSVSSNDDLRTRLAVFDAEIAQLQTSLDQLILARAPVASALDSIVYPILTLPPEITAEIFLHYVDDEPLKLPKSYRRNRISGPPLLASVCQAWRGIAIHLQTLWSDIKVDDTASETLIQCCLARAKDHPLSLNLKLFQPDGHRILTAFASHVMQWESIKWKLEFPVVAQMNEIQGRLVLLKKLVLARYAMLSVPETATPITGFASAPMLREVHLHDIPPALVLLPWAQLTYLSCWRHTTQEIFEMLHQTRDLEKLNIHDPEDFQDEAPPPVQLRNLHTLMIWDCESFRFLDNLSLPVLKRLILSNDSQPASPSELLDLFVRSGCRLYNLTATDFEYGFVLPLLEAMPTLSIVRLFDMNWDRDTEVISLFKRITNDAEFLPNLGTLRIDWPFYGVPYEEVIQMLESRRYNRGDLGKLQVVRFECGSWSDQAQNDMDVDHASALMERLKALAADGLEIYIPDMTPEMR</sequence>
<dbReference type="Gene3D" id="3.80.10.10">
    <property type="entry name" value="Ribonuclease Inhibitor"/>
    <property type="match status" value="1"/>
</dbReference>
<dbReference type="InterPro" id="IPR032675">
    <property type="entry name" value="LRR_dom_sf"/>
</dbReference>
<dbReference type="EMBL" id="JARJCM010000270">
    <property type="protein sequence ID" value="KAJ7020224.1"/>
    <property type="molecule type" value="Genomic_DNA"/>
</dbReference>
<evidence type="ECO:0000313" key="2">
    <source>
        <dbReference type="EMBL" id="KAJ7022982.1"/>
    </source>
</evidence>
<name>A0AAD6S2V1_9AGAR</name>
<dbReference type="AlphaFoldDB" id="A0AAD6S2V1"/>
<protein>
    <recommendedName>
        <fullName evidence="4">F-box domain-containing protein</fullName>
    </recommendedName>
</protein>
<dbReference type="Proteomes" id="UP001218188">
    <property type="component" value="Unassembled WGS sequence"/>
</dbReference>
<organism evidence="1 3">
    <name type="scientific">Mycena alexandri</name>
    <dbReference type="NCBI Taxonomy" id="1745969"/>
    <lineage>
        <taxon>Eukaryota</taxon>
        <taxon>Fungi</taxon>
        <taxon>Dikarya</taxon>
        <taxon>Basidiomycota</taxon>
        <taxon>Agaricomycotina</taxon>
        <taxon>Agaricomycetes</taxon>
        <taxon>Agaricomycetidae</taxon>
        <taxon>Agaricales</taxon>
        <taxon>Marasmiineae</taxon>
        <taxon>Mycenaceae</taxon>
        <taxon>Mycena</taxon>
    </lineage>
</organism>
<gene>
    <name evidence="2" type="ORF">C8F04DRAFT_198418</name>
    <name evidence="1" type="ORF">C8F04DRAFT_307675</name>
</gene>
<proteinExistence type="predicted"/>
<accession>A0AAD6S2V1</accession>
<evidence type="ECO:0000313" key="3">
    <source>
        <dbReference type="Proteomes" id="UP001218188"/>
    </source>
</evidence>
<reference evidence="1" key="1">
    <citation type="submission" date="2023-03" db="EMBL/GenBank/DDBJ databases">
        <title>Massive genome expansion in bonnet fungi (Mycena s.s.) driven by repeated elements and novel gene families across ecological guilds.</title>
        <authorList>
            <consortium name="Lawrence Berkeley National Laboratory"/>
            <person name="Harder C.B."/>
            <person name="Miyauchi S."/>
            <person name="Viragh M."/>
            <person name="Kuo A."/>
            <person name="Thoen E."/>
            <person name="Andreopoulos B."/>
            <person name="Lu D."/>
            <person name="Skrede I."/>
            <person name="Drula E."/>
            <person name="Henrissat B."/>
            <person name="Morin E."/>
            <person name="Kohler A."/>
            <person name="Barry K."/>
            <person name="LaButti K."/>
            <person name="Morin E."/>
            <person name="Salamov A."/>
            <person name="Lipzen A."/>
            <person name="Mereny Z."/>
            <person name="Hegedus B."/>
            <person name="Baldrian P."/>
            <person name="Stursova M."/>
            <person name="Weitz H."/>
            <person name="Taylor A."/>
            <person name="Grigoriev I.V."/>
            <person name="Nagy L.G."/>
            <person name="Martin F."/>
            <person name="Kauserud H."/>
        </authorList>
    </citation>
    <scope>NUCLEOTIDE SEQUENCE</scope>
    <source>
        <strain evidence="1">CBHHK200</strain>
    </source>
</reference>
<evidence type="ECO:0000313" key="1">
    <source>
        <dbReference type="EMBL" id="KAJ7020224.1"/>
    </source>
</evidence>
<comment type="caution">
    <text evidence="1">The sequence shown here is derived from an EMBL/GenBank/DDBJ whole genome shotgun (WGS) entry which is preliminary data.</text>
</comment>
<evidence type="ECO:0008006" key="4">
    <source>
        <dbReference type="Google" id="ProtNLM"/>
    </source>
</evidence>
<keyword evidence="3" id="KW-1185">Reference proteome</keyword>